<evidence type="ECO:0000313" key="3">
    <source>
        <dbReference type="Proteomes" id="UP000256805"/>
    </source>
</evidence>
<proteinExistence type="predicted"/>
<organism evidence="2 3">
    <name type="scientific">Cupriavidus taiwanensis</name>
    <dbReference type="NCBI Taxonomy" id="164546"/>
    <lineage>
        <taxon>Bacteria</taxon>
        <taxon>Pseudomonadati</taxon>
        <taxon>Pseudomonadota</taxon>
        <taxon>Betaproteobacteria</taxon>
        <taxon>Burkholderiales</taxon>
        <taxon>Burkholderiaceae</taxon>
        <taxon>Cupriavidus</taxon>
    </lineage>
</organism>
<dbReference type="Proteomes" id="UP000256805">
    <property type="component" value="Unassembled WGS sequence"/>
</dbReference>
<dbReference type="EMBL" id="OVTA01000008">
    <property type="protein sequence ID" value="SPR96873.1"/>
    <property type="molecule type" value="Genomic_DNA"/>
</dbReference>
<feature type="signal peptide" evidence="1">
    <location>
        <begin position="1"/>
        <end position="23"/>
    </location>
</feature>
<name>A0A375IZU3_9BURK</name>
<feature type="chain" id="PRO_5016788794" evidence="1">
    <location>
        <begin position="24"/>
        <end position="105"/>
    </location>
</feature>
<dbReference type="AlphaFoldDB" id="A0A375IZU3"/>
<protein>
    <submittedName>
        <fullName evidence="2">Uncharacterized protein</fullName>
    </submittedName>
</protein>
<evidence type="ECO:0000256" key="1">
    <source>
        <dbReference type="SAM" id="SignalP"/>
    </source>
</evidence>
<gene>
    <name evidence="2" type="ORF">CBM2634_A160229</name>
</gene>
<sequence>MLRTPAAAVSLLLCLLAPSLAQADDRGYPGGYRHGGGEYKEKFRSGGCEVEREQKRDGEYKEVRKCKGGPRGYEQKQKYREGPCLIEREWKRDGEFEEKVECKHR</sequence>
<reference evidence="2 3" key="1">
    <citation type="submission" date="2018-01" db="EMBL/GenBank/DDBJ databases">
        <authorList>
            <person name="Gaut B.S."/>
            <person name="Morton B.R."/>
            <person name="Clegg M.T."/>
            <person name="Duvall M.R."/>
        </authorList>
    </citation>
    <scope>NUCLEOTIDE SEQUENCE [LARGE SCALE GENOMIC DNA]</scope>
    <source>
        <strain evidence="2">Cupriavidus taiwanensis cmp 52</strain>
    </source>
</reference>
<accession>A0A375IZU3</accession>
<keyword evidence="1" id="KW-0732">Signal</keyword>
<evidence type="ECO:0000313" key="2">
    <source>
        <dbReference type="EMBL" id="SPR96873.1"/>
    </source>
</evidence>